<gene>
    <name evidence="2" type="ORF">Dsin_002236</name>
</gene>
<dbReference type="InterPro" id="IPR043128">
    <property type="entry name" value="Rev_trsase/Diguanyl_cyclase"/>
</dbReference>
<dbReference type="PROSITE" id="PS50878">
    <property type="entry name" value="RT_POL"/>
    <property type="match status" value="1"/>
</dbReference>
<dbReference type="Gene3D" id="3.30.70.270">
    <property type="match status" value="1"/>
</dbReference>
<dbReference type="AlphaFoldDB" id="A0AAE0B6Q3"/>
<dbReference type="Proteomes" id="UP001281410">
    <property type="component" value="Unassembled WGS sequence"/>
</dbReference>
<protein>
    <recommendedName>
        <fullName evidence="1">Reverse transcriptase domain-containing protein</fullName>
    </recommendedName>
</protein>
<evidence type="ECO:0000259" key="1">
    <source>
        <dbReference type="PROSITE" id="PS50878"/>
    </source>
</evidence>
<accession>A0AAE0B6Q3</accession>
<dbReference type="EMBL" id="JANJYJ010000001">
    <property type="protein sequence ID" value="KAK3230355.1"/>
    <property type="molecule type" value="Genomic_DNA"/>
</dbReference>
<keyword evidence="3" id="KW-1185">Reference proteome</keyword>
<reference evidence="2" key="1">
    <citation type="journal article" date="2023" name="Plant J.">
        <title>Genome sequences and population genomics provide insights into the demographic history, inbreeding, and mutation load of two 'living fossil' tree species of Dipteronia.</title>
        <authorList>
            <person name="Feng Y."/>
            <person name="Comes H.P."/>
            <person name="Chen J."/>
            <person name="Zhu S."/>
            <person name="Lu R."/>
            <person name="Zhang X."/>
            <person name="Li P."/>
            <person name="Qiu J."/>
            <person name="Olsen K.M."/>
            <person name="Qiu Y."/>
        </authorList>
    </citation>
    <scope>NUCLEOTIDE SEQUENCE</scope>
    <source>
        <strain evidence="2">NBL</strain>
    </source>
</reference>
<dbReference type="Pfam" id="PF00078">
    <property type="entry name" value="RVT_1"/>
    <property type="match status" value="1"/>
</dbReference>
<dbReference type="PANTHER" id="PTHR33064:SF37">
    <property type="entry name" value="RIBONUCLEASE H"/>
    <property type="match status" value="1"/>
</dbReference>
<dbReference type="InterPro" id="IPR051320">
    <property type="entry name" value="Viral_Replic_Matur_Polypro"/>
</dbReference>
<feature type="domain" description="Reverse transcriptase" evidence="1">
    <location>
        <begin position="1"/>
        <end position="129"/>
    </location>
</feature>
<organism evidence="2 3">
    <name type="scientific">Dipteronia sinensis</name>
    <dbReference type="NCBI Taxonomy" id="43782"/>
    <lineage>
        <taxon>Eukaryota</taxon>
        <taxon>Viridiplantae</taxon>
        <taxon>Streptophyta</taxon>
        <taxon>Embryophyta</taxon>
        <taxon>Tracheophyta</taxon>
        <taxon>Spermatophyta</taxon>
        <taxon>Magnoliopsida</taxon>
        <taxon>eudicotyledons</taxon>
        <taxon>Gunneridae</taxon>
        <taxon>Pentapetalae</taxon>
        <taxon>rosids</taxon>
        <taxon>malvids</taxon>
        <taxon>Sapindales</taxon>
        <taxon>Sapindaceae</taxon>
        <taxon>Hippocastanoideae</taxon>
        <taxon>Acereae</taxon>
        <taxon>Dipteronia</taxon>
    </lineage>
</organism>
<dbReference type="PANTHER" id="PTHR33064">
    <property type="entry name" value="POL PROTEIN"/>
    <property type="match status" value="1"/>
</dbReference>
<sequence>MSPSNLQLATAECDGLLRQGVFWQVGVHPNDRHKTTFCLPNAHYQWTVLPFGLKTAISLFQKAVTRIFHPLVHSALLYIYDILLFSPDELSHARFLQHFHDILYQYGIMLFDKKSMVSQLEIDFLGMHISNGQYHPRPHPA</sequence>
<dbReference type="InterPro" id="IPR000477">
    <property type="entry name" value="RT_dom"/>
</dbReference>
<evidence type="ECO:0000313" key="2">
    <source>
        <dbReference type="EMBL" id="KAK3230355.1"/>
    </source>
</evidence>
<name>A0AAE0B6Q3_9ROSI</name>
<proteinExistence type="predicted"/>
<dbReference type="SUPFAM" id="SSF56672">
    <property type="entry name" value="DNA/RNA polymerases"/>
    <property type="match status" value="1"/>
</dbReference>
<comment type="caution">
    <text evidence="2">The sequence shown here is derived from an EMBL/GenBank/DDBJ whole genome shotgun (WGS) entry which is preliminary data.</text>
</comment>
<dbReference type="InterPro" id="IPR043502">
    <property type="entry name" value="DNA/RNA_pol_sf"/>
</dbReference>
<evidence type="ECO:0000313" key="3">
    <source>
        <dbReference type="Proteomes" id="UP001281410"/>
    </source>
</evidence>
<dbReference type="CDD" id="cd01647">
    <property type="entry name" value="RT_LTR"/>
    <property type="match status" value="1"/>
</dbReference>